<evidence type="ECO:0000313" key="2">
    <source>
        <dbReference type="EMBL" id="MCY1082262.1"/>
    </source>
</evidence>
<dbReference type="Proteomes" id="UP001207654">
    <property type="component" value="Unassembled WGS sequence"/>
</dbReference>
<sequence>MSKTRAGWRAWFVCGAIVLAGCTCSKRPASEEGTGGAGGSGEPAPLGQDSTRRGDEEIVLEVVDVSVGGEGAEASGTSFVTVESITARGRVRNAEELEARIQWSLQPVGTQTGPADPVTKEGQEVVFHASSRVGTQGNRQPNPPLEYELVASLPLEGGETLEVRLPPTTFLRQEEDDVLRQEYLDFGTRFKPGRAHISVPGRPVLNTGNYSVIAETEAGGLSRLLNQLDERVNALLQNDVQEKRVGTRGLTPQTVVVSPGAPILTVGALGDTDPEKDDVCAGPQVGGRCNGPILAGPNGIADTRANNREARVQLEEFVSSAFRNPQRNRAAGSATINSRHTSGSALDIDPRRMPIPGKTPQQLMCIVEAAGDAVVGERASFTERGATLFLACDSPAADHVHVQR</sequence>
<proteinExistence type="predicted"/>
<dbReference type="Gene3D" id="3.30.1380.10">
    <property type="match status" value="1"/>
</dbReference>
<feature type="region of interest" description="Disordered" evidence="1">
    <location>
        <begin position="28"/>
        <end position="54"/>
    </location>
</feature>
<comment type="caution">
    <text evidence="2">The sequence shown here is derived from an EMBL/GenBank/DDBJ whole genome shotgun (WGS) entry which is preliminary data.</text>
</comment>
<feature type="region of interest" description="Disordered" evidence="1">
    <location>
        <begin position="328"/>
        <end position="351"/>
    </location>
</feature>
<dbReference type="EMBL" id="JAPNKA010000001">
    <property type="protein sequence ID" value="MCY1082262.1"/>
    <property type="molecule type" value="Genomic_DNA"/>
</dbReference>
<reference evidence="2 3" key="1">
    <citation type="submission" date="2022-11" db="EMBL/GenBank/DDBJ databases">
        <title>Minimal conservation of predation-associated metabolite biosynthetic gene clusters underscores biosynthetic potential of Myxococcota including descriptions for ten novel species: Archangium lansinium sp. nov., Myxococcus landrumus sp. nov., Nannocystis bai.</title>
        <authorList>
            <person name="Ahearne A."/>
            <person name="Stevens C."/>
            <person name="Phillips K."/>
        </authorList>
    </citation>
    <scope>NUCLEOTIDE SEQUENCE [LARGE SCALE GENOMIC DNA]</scope>
    <source>
        <strain evidence="2 3">MIWBW</strain>
    </source>
</reference>
<dbReference type="RefSeq" id="WP_267540837.1">
    <property type="nucleotide sequence ID" value="NZ_JAPNKA010000001.1"/>
</dbReference>
<keyword evidence="3" id="KW-1185">Reference proteome</keyword>
<dbReference type="SUPFAM" id="SSF55166">
    <property type="entry name" value="Hedgehog/DD-peptidase"/>
    <property type="match status" value="1"/>
</dbReference>
<name>A0ABT4AKP4_9BACT</name>
<evidence type="ECO:0000256" key="1">
    <source>
        <dbReference type="SAM" id="MobiDB-lite"/>
    </source>
</evidence>
<accession>A0ABT4AKP4</accession>
<evidence type="ECO:0000313" key="3">
    <source>
        <dbReference type="Proteomes" id="UP001207654"/>
    </source>
</evidence>
<dbReference type="InterPro" id="IPR009045">
    <property type="entry name" value="Zn_M74/Hedgehog-like"/>
</dbReference>
<organism evidence="2 3">
    <name type="scientific">Archangium lansingense</name>
    <dbReference type="NCBI Taxonomy" id="2995310"/>
    <lineage>
        <taxon>Bacteria</taxon>
        <taxon>Pseudomonadati</taxon>
        <taxon>Myxococcota</taxon>
        <taxon>Myxococcia</taxon>
        <taxon>Myxococcales</taxon>
        <taxon>Cystobacterineae</taxon>
        <taxon>Archangiaceae</taxon>
        <taxon>Archangium</taxon>
    </lineage>
</organism>
<feature type="compositionally biased region" description="Polar residues" evidence="1">
    <location>
        <begin position="334"/>
        <end position="344"/>
    </location>
</feature>
<dbReference type="PROSITE" id="PS51257">
    <property type="entry name" value="PROKAR_LIPOPROTEIN"/>
    <property type="match status" value="1"/>
</dbReference>
<evidence type="ECO:0008006" key="4">
    <source>
        <dbReference type="Google" id="ProtNLM"/>
    </source>
</evidence>
<gene>
    <name evidence="2" type="ORF">OV287_48240</name>
</gene>
<protein>
    <recommendedName>
        <fullName evidence="4">Peptidase M15-like protein</fullName>
    </recommendedName>
</protein>